<dbReference type="AlphaFoldDB" id="A0AAF0BKS9"/>
<evidence type="ECO:0000313" key="4">
    <source>
        <dbReference type="Proteomes" id="UP001217500"/>
    </source>
</evidence>
<dbReference type="Proteomes" id="UP001217500">
    <property type="component" value="Chromosome"/>
</dbReference>
<evidence type="ECO:0000313" key="3">
    <source>
        <dbReference type="EMBL" id="WCL54614.1"/>
    </source>
</evidence>
<dbReference type="CDD" id="cd16325">
    <property type="entry name" value="LolA"/>
    <property type="match status" value="1"/>
</dbReference>
<feature type="chain" id="PRO_5042252762" evidence="2">
    <location>
        <begin position="23"/>
        <end position="227"/>
    </location>
</feature>
<dbReference type="Pfam" id="PF03548">
    <property type="entry name" value="LolA"/>
    <property type="match status" value="1"/>
</dbReference>
<feature type="signal peptide" evidence="2">
    <location>
        <begin position="1"/>
        <end position="22"/>
    </location>
</feature>
<gene>
    <name evidence="3" type="ORF">PH603_02430</name>
</gene>
<dbReference type="KEGG" id="gso:PH603_02430"/>
<reference evidence="3" key="1">
    <citation type="submission" date="2023-01" db="EMBL/GenBank/DDBJ databases">
        <title>The genome sequence of Kordiimonadaceae bacterium 6D33.</title>
        <authorList>
            <person name="Liu Y."/>
        </authorList>
    </citation>
    <scope>NUCLEOTIDE SEQUENCE</scope>
    <source>
        <strain evidence="3">6D33</strain>
    </source>
</reference>
<evidence type="ECO:0000256" key="2">
    <source>
        <dbReference type="SAM" id="SignalP"/>
    </source>
</evidence>
<protein>
    <submittedName>
        <fullName evidence="3">Outer membrane lipoprotein carrier protein LolA</fullName>
    </submittedName>
</protein>
<dbReference type="Gene3D" id="2.50.20.10">
    <property type="entry name" value="Lipoprotein localisation LolA/LolB/LppX"/>
    <property type="match status" value="1"/>
</dbReference>
<proteinExistence type="predicted"/>
<dbReference type="PANTHER" id="PTHR35869:SF1">
    <property type="entry name" value="OUTER-MEMBRANE LIPOPROTEIN CARRIER PROTEIN"/>
    <property type="match status" value="1"/>
</dbReference>
<accession>A0AAF0BKS9</accession>
<evidence type="ECO:0000256" key="1">
    <source>
        <dbReference type="ARBA" id="ARBA00022729"/>
    </source>
</evidence>
<organism evidence="3 4">
    <name type="scientific">Gimibacter soli</name>
    <dbReference type="NCBI Taxonomy" id="3024400"/>
    <lineage>
        <taxon>Bacteria</taxon>
        <taxon>Pseudomonadati</taxon>
        <taxon>Pseudomonadota</taxon>
        <taxon>Alphaproteobacteria</taxon>
        <taxon>Kordiimonadales</taxon>
        <taxon>Temperatibacteraceae</taxon>
        <taxon>Gimibacter</taxon>
    </lineage>
</organism>
<keyword evidence="3" id="KW-0449">Lipoprotein</keyword>
<keyword evidence="1 2" id="KW-0732">Signal</keyword>
<dbReference type="EMBL" id="CP116805">
    <property type="protein sequence ID" value="WCL54614.1"/>
    <property type="molecule type" value="Genomic_DNA"/>
</dbReference>
<dbReference type="SUPFAM" id="SSF89392">
    <property type="entry name" value="Prokaryotic lipoproteins and lipoprotein localization factors"/>
    <property type="match status" value="1"/>
</dbReference>
<dbReference type="InterPro" id="IPR004564">
    <property type="entry name" value="OM_lipoprot_carrier_LolA-like"/>
</dbReference>
<dbReference type="RefSeq" id="WP_289504333.1">
    <property type="nucleotide sequence ID" value="NZ_CP116805.1"/>
</dbReference>
<name>A0AAF0BKS9_9PROT</name>
<dbReference type="PANTHER" id="PTHR35869">
    <property type="entry name" value="OUTER-MEMBRANE LIPOPROTEIN CARRIER PROTEIN"/>
    <property type="match status" value="1"/>
</dbReference>
<keyword evidence="4" id="KW-1185">Reference proteome</keyword>
<sequence length="227" mass="25420">MKRAFAPLLLSLSVFFSGMAAAQEAELPPLEEATMEEDPIFAAFKAVERYFRETQSLKAGFVQHAPSGEITSGMVYMARPGRIRFDYAGDVPFLVVADGEALNLIDYEVGQVTRWPIDDTPLRLLLGRDVDLARLGAQVQAAPGGDERIVAVHARDENRPELGTITIFFERRAGEPDTLTLKGWLVKDAQAQETYVELVDAILNPELEKKLWTFEDPRGLSKRRRTR</sequence>
<dbReference type="InterPro" id="IPR029046">
    <property type="entry name" value="LolA/LolB/LppX"/>
</dbReference>